<evidence type="ECO:0000256" key="1">
    <source>
        <dbReference type="SAM" id="MobiDB-lite"/>
    </source>
</evidence>
<dbReference type="Proteomes" id="UP000569329">
    <property type="component" value="Unassembled WGS sequence"/>
</dbReference>
<name>A0A839DXC8_9PSEU</name>
<keyword evidence="3" id="KW-1185">Reference proteome</keyword>
<evidence type="ECO:0000313" key="2">
    <source>
        <dbReference type="EMBL" id="MBA8824015.1"/>
    </source>
</evidence>
<evidence type="ECO:0000313" key="3">
    <source>
        <dbReference type="Proteomes" id="UP000569329"/>
    </source>
</evidence>
<feature type="region of interest" description="Disordered" evidence="1">
    <location>
        <begin position="1"/>
        <end position="40"/>
    </location>
</feature>
<feature type="compositionally biased region" description="Basic residues" evidence="1">
    <location>
        <begin position="10"/>
        <end position="20"/>
    </location>
</feature>
<organism evidence="2 3">
    <name type="scientific">Halosaccharopolyspora lacisalsi</name>
    <dbReference type="NCBI Taxonomy" id="1000566"/>
    <lineage>
        <taxon>Bacteria</taxon>
        <taxon>Bacillati</taxon>
        <taxon>Actinomycetota</taxon>
        <taxon>Actinomycetes</taxon>
        <taxon>Pseudonocardiales</taxon>
        <taxon>Pseudonocardiaceae</taxon>
        <taxon>Halosaccharopolyspora</taxon>
    </lineage>
</organism>
<protein>
    <submittedName>
        <fullName evidence="2">Uncharacterized protein</fullName>
    </submittedName>
</protein>
<dbReference type="AlphaFoldDB" id="A0A839DXC8"/>
<sequence>MGATANHLATRGKHARGHRPHVSESEVNGSRARSNAKMADLPAQYPIGLFAPVGSSRKPRESTK</sequence>
<proteinExistence type="predicted"/>
<gene>
    <name evidence="2" type="ORF">FHX42_001344</name>
</gene>
<accession>A0A839DXC8</accession>
<comment type="caution">
    <text evidence="2">The sequence shown here is derived from an EMBL/GenBank/DDBJ whole genome shotgun (WGS) entry which is preliminary data.</text>
</comment>
<dbReference type="EMBL" id="JACGWZ010000001">
    <property type="protein sequence ID" value="MBA8824015.1"/>
    <property type="molecule type" value="Genomic_DNA"/>
</dbReference>
<reference evidence="2 3" key="1">
    <citation type="submission" date="2020-07" db="EMBL/GenBank/DDBJ databases">
        <title>Sequencing the genomes of 1000 actinobacteria strains.</title>
        <authorList>
            <person name="Klenk H.-P."/>
        </authorList>
    </citation>
    <scope>NUCLEOTIDE SEQUENCE [LARGE SCALE GENOMIC DNA]</scope>
    <source>
        <strain evidence="2 3">DSM 45975</strain>
    </source>
</reference>